<keyword evidence="1 2" id="KW-0597">Phosphoprotein</keyword>
<dbReference type="RefSeq" id="WP_052832354.1">
    <property type="nucleotide sequence ID" value="NZ_BJYZ01000041.1"/>
</dbReference>
<evidence type="ECO:0000313" key="6">
    <source>
        <dbReference type="Proteomes" id="UP000321523"/>
    </source>
</evidence>
<dbReference type="SUPFAM" id="SSF52172">
    <property type="entry name" value="CheY-like"/>
    <property type="match status" value="1"/>
</dbReference>
<feature type="region of interest" description="Disordered" evidence="3">
    <location>
        <begin position="132"/>
        <end position="155"/>
    </location>
</feature>
<dbReference type="PROSITE" id="PS50110">
    <property type="entry name" value="RESPONSE_REGULATORY"/>
    <property type="match status" value="1"/>
</dbReference>
<accession>A0A512E0Z7</accession>
<dbReference type="Proteomes" id="UP000321523">
    <property type="component" value="Unassembled WGS sequence"/>
</dbReference>
<dbReference type="PANTHER" id="PTHR44591">
    <property type="entry name" value="STRESS RESPONSE REGULATOR PROTEIN 1"/>
    <property type="match status" value="1"/>
</dbReference>
<dbReference type="InterPro" id="IPR001789">
    <property type="entry name" value="Sig_transdc_resp-reg_receiver"/>
</dbReference>
<dbReference type="SMART" id="SM00448">
    <property type="entry name" value="REC"/>
    <property type="match status" value="1"/>
</dbReference>
<evidence type="ECO:0000256" key="3">
    <source>
        <dbReference type="SAM" id="MobiDB-lite"/>
    </source>
</evidence>
<dbReference type="Gene3D" id="3.40.50.2300">
    <property type="match status" value="1"/>
</dbReference>
<name>A0A512E0Z7_9PROT</name>
<reference evidence="5 6" key="1">
    <citation type="submission" date="2019-07" db="EMBL/GenBank/DDBJ databases">
        <title>Whole genome shotgun sequence of Skermanella aerolata NBRC 106429.</title>
        <authorList>
            <person name="Hosoyama A."/>
            <person name="Uohara A."/>
            <person name="Ohji S."/>
            <person name="Ichikawa N."/>
        </authorList>
    </citation>
    <scope>NUCLEOTIDE SEQUENCE [LARGE SCALE GENOMIC DNA]</scope>
    <source>
        <strain evidence="5 6">NBRC 106429</strain>
    </source>
</reference>
<dbReference type="OrthoDB" id="7060229at2"/>
<dbReference type="InterPro" id="IPR050595">
    <property type="entry name" value="Bact_response_regulator"/>
</dbReference>
<dbReference type="PANTHER" id="PTHR44591:SF3">
    <property type="entry name" value="RESPONSE REGULATORY DOMAIN-CONTAINING PROTEIN"/>
    <property type="match status" value="1"/>
</dbReference>
<feature type="domain" description="Response regulatory" evidence="4">
    <location>
        <begin position="5"/>
        <end position="116"/>
    </location>
</feature>
<dbReference type="EMBL" id="BJYZ01000041">
    <property type="protein sequence ID" value="GEO42407.1"/>
    <property type="molecule type" value="Genomic_DNA"/>
</dbReference>
<sequence length="155" mass="16759">MTGVRLIIAEDQLLVALDMETIVTNAGHEVCGIAANADEALTLVAEHRPDLALLDVELGGTDGLEAARLIMDRWQVPTLLVTGHVTMEIARDVGVVGLVRKPFTERTLLSTIDACLDWLNHGVVQQPVPPGFIGPDIAGPENDTYQPTPFRRTES</sequence>
<keyword evidence="6" id="KW-1185">Reference proteome</keyword>
<organism evidence="5 6">
    <name type="scientific">Skermanella aerolata</name>
    <dbReference type="NCBI Taxonomy" id="393310"/>
    <lineage>
        <taxon>Bacteria</taxon>
        <taxon>Pseudomonadati</taxon>
        <taxon>Pseudomonadota</taxon>
        <taxon>Alphaproteobacteria</taxon>
        <taxon>Rhodospirillales</taxon>
        <taxon>Azospirillaceae</taxon>
        <taxon>Skermanella</taxon>
    </lineage>
</organism>
<dbReference type="Pfam" id="PF00072">
    <property type="entry name" value="Response_reg"/>
    <property type="match status" value="1"/>
</dbReference>
<evidence type="ECO:0000313" key="5">
    <source>
        <dbReference type="EMBL" id="GEO42407.1"/>
    </source>
</evidence>
<dbReference type="GO" id="GO:0000160">
    <property type="term" value="P:phosphorelay signal transduction system"/>
    <property type="evidence" value="ECO:0007669"/>
    <property type="project" value="InterPro"/>
</dbReference>
<comment type="caution">
    <text evidence="5">The sequence shown here is derived from an EMBL/GenBank/DDBJ whole genome shotgun (WGS) entry which is preliminary data.</text>
</comment>
<evidence type="ECO:0000256" key="1">
    <source>
        <dbReference type="ARBA" id="ARBA00022553"/>
    </source>
</evidence>
<dbReference type="AlphaFoldDB" id="A0A512E0Z7"/>
<proteinExistence type="predicted"/>
<feature type="modified residue" description="4-aspartylphosphate" evidence="2">
    <location>
        <position position="55"/>
    </location>
</feature>
<dbReference type="InterPro" id="IPR011006">
    <property type="entry name" value="CheY-like_superfamily"/>
</dbReference>
<evidence type="ECO:0000259" key="4">
    <source>
        <dbReference type="PROSITE" id="PS50110"/>
    </source>
</evidence>
<evidence type="ECO:0000256" key="2">
    <source>
        <dbReference type="PROSITE-ProRule" id="PRU00169"/>
    </source>
</evidence>
<protein>
    <recommendedName>
        <fullName evidence="4">Response regulatory domain-containing protein</fullName>
    </recommendedName>
</protein>
<gene>
    <name evidence="5" type="ORF">SAE02_65550</name>
</gene>